<gene>
    <name evidence="1" type="ORF">LTR78_010173</name>
</gene>
<keyword evidence="2" id="KW-1185">Reference proteome</keyword>
<dbReference type="InterPro" id="IPR013078">
    <property type="entry name" value="His_Pase_superF_clade-1"/>
</dbReference>
<dbReference type="PANTHER" id="PTHR48100">
    <property type="entry name" value="BROAD-SPECIFICITY PHOSPHATASE YOR283W-RELATED"/>
    <property type="match status" value="1"/>
</dbReference>
<dbReference type="PANTHER" id="PTHR48100:SF54">
    <property type="entry name" value="PHOSPHATASE SPAC5H10.03-RELATED"/>
    <property type="match status" value="1"/>
</dbReference>
<accession>A0AAE0WH09</accession>
<organism evidence="1 2">
    <name type="scientific">Recurvomyces mirabilis</name>
    <dbReference type="NCBI Taxonomy" id="574656"/>
    <lineage>
        <taxon>Eukaryota</taxon>
        <taxon>Fungi</taxon>
        <taxon>Dikarya</taxon>
        <taxon>Ascomycota</taxon>
        <taxon>Pezizomycotina</taxon>
        <taxon>Dothideomycetes</taxon>
        <taxon>Dothideomycetidae</taxon>
        <taxon>Mycosphaerellales</taxon>
        <taxon>Teratosphaeriaceae</taxon>
        <taxon>Recurvomyces</taxon>
    </lineage>
</organism>
<dbReference type="InterPro" id="IPR001345">
    <property type="entry name" value="PG/BPGM_mutase_AS"/>
</dbReference>
<dbReference type="SUPFAM" id="SSF53254">
    <property type="entry name" value="Phosphoglycerate mutase-like"/>
    <property type="match status" value="1"/>
</dbReference>
<name>A0AAE0WH09_9PEZI</name>
<dbReference type="PROSITE" id="PS00175">
    <property type="entry name" value="PG_MUTASE"/>
    <property type="match status" value="1"/>
</dbReference>
<evidence type="ECO:0000313" key="2">
    <source>
        <dbReference type="Proteomes" id="UP001274830"/>
    </source>
</evidence>
<dbReference type="CDD" id="cd07067">
    <property type="entry name" value="HP_PGM_like"/>
    <property type="match status" value="1"/>
</dbReference>
<dbReference type="SMART" id="SM00855">
    <property type="entry name" value="PGAM"/>
    <property type="match status" value="1"/>
</dbReference>
<protein>
    <recommendedName>
        <fullName evidence="3">Phosphoglycerate mutase-like protein</fullName>
    </recommendedName>
</protein>
<dbReference type="Gene3D" id="3.40.50.1240">
    <property type="entry name" value="Phosphoglycerate mutase-like"/>
    <property type="match status" value="1"/>
</dbReference>
<reference evidence="1" key="1">
    <citation type="submission" date="2023-07" db="EMBL/GenBank/DDBJ databases">
        <title>Black Yeasts Isolated from many extreme environments.</title>
        <authorList>
            <person name="Coleine C."/>
            <person name="Stajich J.E."/>
            <person name="Selbmann L."/>
        </authorList>
    </citation>
    <scope>NUCLEOTIDE SEQUENCE</scope>
    <source>
        <strain evidence="1">CCFEE 5485</strain>
    </source>
</reference>
<dbReference type="AlphaFoldDB" id="A0AAE0WH09"/>
<dbReference type="InterPro" id="IPR029033">
    <property type="entry name" value="His_PPase_superfam"/>
</dbReference>
<comment type="caution">
    <text evidence="1">The sequence shown here is derived from an EMBL/GenBank/DDBJ whole genome shotgun (WGS) entry which is preliminary data.</text>
</comment>
<evidence type="ECO:0000313" key="1">
    <source>
        <dbReference type="EMBL" id="KAK3669922.1"/>
    </source>
</evidence>
<dbReference type="GO" id="GO:0016791">
    <property type="term" value="F:phosphatase activity"/>
    <property type="evidence" value="ECO:0007669"/>
    <property type="project" value="TreeGrafter"/>
</dbReference>
<dbReference type="EMBL" id="JAUTXT010000067">
    <property type="protein sequence ID" value="KAK3669922.1"/>
    <property type="molecule type" value="Genomic_DNA"/>
</dbReference>
<dbReference type="InterPro" id="IPR050275">
    <property type="entry name" value="PGM_Phosphatase"/>
</dbReference>
<dbReference type="Pfam" id="PF00300">
    <property type="entry name" value="His_Phos_1"/>
    <property type="match status" value="1"/>
</dbReference>
<sequence>MSHHVYLVRHGQGEHNVEPTVQNRKIHDPALTDLGVRRCKDFNKTFPEYIHIDLVCASPMRRAIQTAKYCFEDVIARTPCRQILLLPLAQETTNEPCDVGSSSDAIKEEFGDLVDVSMLGKDWATKEGTYAASPEGVIARGREFRQWLRQQQDKNVIVVGHGAFWDYLFGADANDVLSPGYKSSWTNRQWRVCAFPKAESDGPMVEEKESIMRRNVLDDGK</sequence>
<proteinExistence type="predicted"/>
<dbReference type="Proteomes" id="UP001274830">
    <property type="component" value="Unassembled WGS sequence"/>
</dbReference>
<evidence type="ECO:0008006" key="3">
    <source>
        <dbReference type="Google" id="ProtNLM"/>
    </source>
</evidence>
<dbReference type="GO" id="GO:0005737">
    <property type="term" value="C:cytoplasm"/>
    <property type="evidence" value="ECO:0007669"/>
    <property type="project" value="TreeGrafter"/>
</dbReference>